<dbReference type="SUPFAM" id="SSF56935">
    <property type="entry name" value="Porins"/>
    <property type="match status" value="1"/>
</dbReference>
<dbReference type="Proteomes" id="UP001302374">
    <property type="component" value="Chromosome"/>
</dbReference>
<keyword evidence="9 12" id="KW-0472">Membrane</keyword>
<evidence type="ECO:0000256" key="6">
    <source>
        <dbReference type="ARBA" id="ARBA00022729"/>
    </source>
</evidence>
<dbReference type="Gene3D" id="2.60.40.1120">
    <property type="entry name" value="Carboxypeptidase-like, regulatory domain"/>
    <property type="match status" value="1"/>
</dbReference>
<dbReference type="NCBIfam" id="TIGR04057">
    <property type="entry name" value="SusC_RagA_signa"/>
    <property type="match status" value="1"/>
</dbReference>
<comment type="subcellular location">
    <subcellularLocation>
        <location evidence="1 12">Cell outer membrane</location>
        <topology evidence="1 12">Multi-pass membrane protein</topology>
    </subcellularLocation>
</comment>
<proteinExistence type="inferred from homology"/>
<dbReference type="InterPro" id="IPR039426">
    <property type="entry name" value="TonB-dep_rcpt-like"/>
</dbReference>
<keyword evidence="10" id="KW-0675">Receptor</keyword>
<evidence type="ECO:0000256" key="7">
    <source>
        <dbReference type="ARBA" id="ARBA00023004"/>
    </source>
</evidence>
<evidence type="ECO:0000259" key="14">
    <source>
        <dbReference type="SMART" id="SM00965"/>
    </source>
</evidence>
<evidence type="ECO:0000313" key="15">
    <source>
        <dbReference type="EMBL" id="WOF14999.1"/>
    </source>
</evidence>
<keyword evidence="3 12" id="KW-1134">Transmembrane beta strand</keyword>
<evidence type="ECO:0000256" key="2">
    <source>
        <dbReference type="ARBA" id="ARBA00022448"/>
    </source>
</evidence>
<keyword evidence="6" id="KW-0732">Signal</keyword>
<dbReference type="Pfam" id="PF00593">
    <property type="entry name" value="TonB_dep_Rec_b-barrel"/>
    <property type="match status" value="1"/>
</dbReference>
<dbReference type="Gene3D" id="2.170.130.10">
    <property type="entry name" value="TonB-dependent receptor, plug domain"/>
    <property type="match status" value="1"/>
</dbReference>
<dbReference type="PROSITE" id="PS52016">
    <property type="entry name" value="TONB_DEPENDENT_REC_3"/>
    <property type="match status" value="1"/>
</dbReference>
<keyword evidence="8 13" id="KW-0798">TonB box</keyword>
<sequence>MLYKCMKKKSMTCSLLGRRLRKILLVMTLKVFILLVAFGSVSAMSYSQEQKMDVVFHDEMLEDVLEYLKANTDYEFVYRRESLGDCKVQSMELKDVTLKQILDQVLRQNGFDYEIVDRIVIVRKLAHPQQKKEIKITGRVTDDKKQPIPGVTIIVKGLTVGTATDANGKYMLRLPQVENLSLLFSFVGMETKEVKYTGQDTINVVLKETVNEMDEVTVVSTGYQNVNRKDMVGSYTTVKAEDIMMPAYANIDQMLQGQVPGMMVLSSSTRAGASPKIQIRGTSTLLGNQDPIWVVDGIIQDDPISINASSNMAEDMREIIGNQVSWLNPNDIETITVLKDASATAIYGSKASNGVIVITTKKGKVGRMSINYSGNFSVAPRPKYKNFNLMNSQERIEFSEDAFADGLRYFREPVKQMYTYEGALRMFQDGELTSDEFIKVRNNLETVNTDWLDLLTRTSFGHNHNVSVTGASEKVNYALSVGYNQNDGQEKGNSSERLTGRAAVTVNLRENVRINLTMNGTTGTNKGFNGVDPLNYALTTSRSIAAFNEDGSYSYYRKKLDYKYNKEAESIGFNVLNELENTGSEVNTSNLNLNFDFQWKILNWLTYQFTGGYSYNTTNSQAWQLERSSAIAESYRGYDYGSIDAEDPWFKAAILPFGGVLFSSAATVSSYNIQNKVLFSKTFNEIHRLNAMIAVEARSTKNKNDQYTRYGYIPDRGNLTVLPTLPNDFSPVGGGSALDGYGIFEELYNGKSTLSEQTNNFFSVFATLAYSLKNKYVFNFNVRNDASNRFGQNTNKRFDPTYSLGASWRMSGEPFMQNQRVLTNVNVKATWGIQGNALTNLSPDLILNQKGVMGIYNEYYSAIKSIPNPNLSWERTHSWNFGLDLQFFGKVNANIDYYIRRSNAIISMDIPYENGQSTMSVNGGIIYNKGIEFTVSFTPVNTDNFGINMSVNSSKNWNSGGQTDKKVVDVSTYLVGSSVMILKKGYPLGSIWSFDFAGLNPENGRPTFNRIMSEEEYNGDRTSFLVYSGQKDPYFTGGLNLNIRYHSFTLGTTFSLLLGGVTRLKSPYRDMQNGSYMPDPDKNLNKDLLKRWKKPGDEAHTNIPGFMIGNSDKMMKLPTGGNYDVLQAYSYSDALTVPRSFLRCRGINLSWRLNNKMIQKFGLNNLAVTASVNNLFVIASKRYNGFDPEAQDRVMPKTYSLGINVGF</sequence>
<dbReference type="InterPro" id="IPR012910">
    <property type="entry name" value="Plug_dom"/>
</dbReference>
<dbReference type="PANTHER" id="PTHR30069:SF29">
    <property type="entry name" value="HEMOGLOBIN AND HEMOGLOBIN-HAPTOGLOBIN-BINDING PROTEIN 1-RELATED"/>
    <property type="match status" value="1"/>
</dbReference>
<evidence type="ECO:0000256" key="3">
    <source>
        <dbReference type="ARBA" id="ARBA00022452"/>
    </source>
</evidence>
<keyword evidence="5 12" id="KW-0812">Transmembrane</keyword>
<dbReference type="InterPro" id="IPR036942">
    <property type="entry name" value="Beta-barrel_TonB_sf"/>
</dbReference>
<keyword evidence="4" id="KW-0406">Ion transport</keyword>
<dbReference type="Gene3D" id="3.55.50.30">
    <property type="match status" value="1"/>
</dbReference>
<evidence type="ECO:0000256" key="13">
    <source>
        <dbReference type="RuleBase" id="RU003357"/>
    </source>
</evidence>
<feature type="domain" description="Secretin/TonB short N-terminal" evidence="14">
    <location>
        <begin position="74"/>
        <end position="125"/>
    </location>
</feature>
<keyword evidence="11 12" id="KW-0998">Cell outer membrane</keyword>
<dbReference type="InterPro" id="IPR037066">
    <property type="entry name" value="Plug_dom_sf"/>
</dbReference>
<dbReference type="Gene3D" id="2.40.170.20">
    <property type="entry name" value="TonB-dependent receptor, beta-barrel domain"/>
    <property type="match status" value="1"/>
</dbReference>
<evidence type="ECO:0000256" key="4">
    <source>
        <dbReference type="ARBA" id="ARBA00022496"/>
    </source>
</evidence>
<evidence type="ECO:0000313" key="16">
    <source>
        <dbReference type="Proteomes" id="UP001302374"/>
    </source>
</evidence>
<dbReference type="SUPFAM" id="SSF49464">
    <property type="entry name" value="Carboxypeptidase regulatory domain-like"/>
    <property type="match status" value="1"/>
</dbReference>
<evidence type="ECO:0000256" key="11">
    <source>
        <dbReference type="ARBA" id="ARBA00023237"/>
    </source>
</evidence>
<keyword evidence="4" id="KW-0410">Iron transport</keyword>
<dbReference type="NCBIfam" id="TIGR04056">
    <property type="entry name" value="OMP_RagA_SusC"/>
    <property type="match status" value="1"/>
</dbReference>
<dbReference type="Pfam" id="PF07715">
    <property type="entry name" value="Plug"/>
    <property type="match status" value="1"/>
</dbReference>
<evidence type="ECO:0000256" key="1">
    <source>
        <dbReference type="ARBA" id="ARBA00004571"/>
    </source>
</evidence>
<evidence type="ECO:0000256" key="5">
    <source>
        <dbReference type="ARBA" id="ARBA00022692"/>
    </source>
</evidence>
<dbReference type="SMART" id="SM00965">
    <property type="entry name" value="STN"/>
    <property type="match status" value="1"/>
</dbReference>
<protein>
    <submittedName>
        <fullName evidence="15">SusC/RagA family TonB-linked outer membrane protein</fullName>
    </submittedName>
</protein>
<dbReference type="InterPro" id="IPR023996">
    <property type="entry name" value="TonB-dep_OMP_SusC/RagA"/>
</dbReference>
<dbReference type="Pfam" id="PF13715">
    <property type="entry name" value="CarbopepD_reg_2"/>
    <property type="match status" value="1"/>
</dbReference>
<keyword evidence="7" id="KW-0408">Iron</keyword>
<evidence type="ECO:0000256" key="12">
    <source>
        <dbReference type="PROSITE-ProRule" id="PRU01360"/>
    </source>
</evidence>
<accession>A0ABZ0G341</accession>
<evidence type="ECO:0000256" key="10">
    <source>
        <dbReference type="ARBA" id="ARBA00023170"/>
    </source>
</evidence>
<evidence type="ECO:0000256" key="8">
    <source>
        <dbReference type="ARBA" id="ARBA00023077"/>
    </source>
</evidence>
<dbReference type="InterPro" id="IPR000531">
    <property type="entry name" value="Beta-barrel_TonB"/>
</dbReference>
<gene>
    <name evidence="15" type="ORF">F1644_12785</name>
</gene>
<dbReference type="InterPro" id="IPR023997">
    <property type="entry name" value="TonB-dep_OMP_SusC/RagA_CS"/>
</dbReference>
<dbReference type="InterPro" id="IPR011662">
    <property type="entry name" value="Secretin/TonB_short_N"/>
</dbReference>
<name>A0ABZ0G341_9BACT</name>
<keyword evidence="2 12" id="KW-0813">Transport</keyword>
<dbReference type="EMBL" id="CP043839">
    <property type="protein sequence ID" value="WOF14999.1"/>
    <property type="molecule type" value="Genomic_DNA"/>
</dbReference>
<dbReference type="InterPro" id="IPR008969">
    <property type="entry name" value="CarboxyPept-like_regulatory"/>
</dbReference>
<dbReference type="PANTHER" id="PTHR30069">
    <property type="entry name" value="TONB-DEPENDENT OUTER MEMBRANE RECEPTOR"/>
    <property type="match status" value="1"/>
</dbReference>
<organism evidence="15 16">
    <name type="scientific">Butyricimonas paravirosa</name>
    <dbReference type="NCBI Taxonomy" id="1472417"/>
    <lineage>
        <taxon>Bacteria</taxon>
        <taxon>Pseudomonadati</taxon>
        <taxon>Bacteroidota</taxon>
        <taxon>Bacteroidia</taxon>
        <taxon>Bacteroidales</taxon>
        <taxon>Odoribacteraceae</taxon>
        <taxon>Butyricimonas</taxon>
    </lineage>
</organism>
<keyword evidence="16" id="KW-1185">Reference proteome</keyword>
<comment type="similarity">
    <text evidence="12 13">Belongs to the TonB-dependent receptor family.</text>
</comment>
<reference evidence="15 16" key="1">
    <citation type="submission" date="2019-09" db="EMBL/GenBank/DDBJ databases">
        <title>Butyricimonas paravirosa DSM 105722 (=214-4 = JCM 18677 = CCUG 65563).</title>
        <authorList>
            <person name="Le Roy T."/>
            <person name="Cani P.D."/>
        </authorList>
    </citation>
    <scope>NUCLEOTIDE SEQUENCE [LARGE SCALE GENOMIC DNA]</scope>
    <source>
        <strain evidence="15 16">DSM 105722</strain>
    </source>
</reference>
<evidence type="ECO:0000256" key="9">
    <source>
        <dbReference type="ARBA" id="ARBA00023136"/>
    </source>
</evidence>